<name>A0A2Z7DE10_9LAMI</name>
<keyword evidence="3" id="KW-1185">Reference proteome</keyword>
<dbReference type="Proteomes" id="UP000250235">
    <property type="component" value="Unassembled WGS sequence"/>
</dbReference>
<dbReference type="EMBL" id="KQ986892">
    <property type="protein sequence ID" value="KZV58060.1"/>
    <property type="molecule type" value="Genomic_DNA"/>
</dbReference>
<evidence type="ECO:0000256" key="1">
    <source>
        <dbReference type="SAM" id="MobiDB-lite"/>
    </source>
</evidence>
<evidence type="ECO:0000313" key="2">
    <source>
        <dbReference type="EMBL" id="KZV58060.1"/>
    </source>
</evidence>
<feature type="region of interest" description="Disordered" evidence="1">
    <location>
        <begin position="1"/>
        <end position="35"/>
    </location>
</feature>
<proteinExistence type="predicted"/>
<evidence type="ECO:0000313" key="3">
    <source>
        <dbReference type="Proteomes" id="UP000250235"/>
    </source>
</evidence>
<reference evidence="2 3" key="1">
    <citation type="journal article" date="2015" name="Proc. Natl. Acad. Sci. U.S.A.">
        <title>The resurrection genome of Boea hygrometrica: A blueprint for survival of dehydration.</title>
        <authorList>
            <person name="Xiao L."/>
            <person name="Yang G."/>
            <person name="Zhang L."/>
            <person name="Yang X."/>
            <person name="Zhao S."/>
            <person name="Ji Z."/>
            <person name="Zhou Q."/>
            <person name="Hu M."/>
            <person name="Wang Y."/>
            <person name="Chen M."/>
            <person name="Xu Y."/>
            <person name="Jin H."/>
            <person name="Xiao X."/>
            <person name="Hu G."/>
            <person name="Bao F."/>
            <person name="Hu Y."/>
            <person name="Wan P."/>
            <person name="Li L."/>
            <person name="Deng X."/>
            <person name="Kuang T."/>
            <person name="Xiang C."/>
            <person name="Zhu J.K."/>
            <person name="Oliver M.J."/>
            <person name="He Y."/>
        </authorList>
    </citation>
    <scope>NUCLEOTIDE SEQUENCE [LARGE SCALE GENOMIC DNA]</scope>
    <source>
        <strain evidence="3">cv. XS01</strain>
    </source>
</reference>
<organism evidence="2 3">
    <name type="scientific">Dorcoceras hygrometricum</name>
    <dbReference type="NCBI Taxonomy" id="472368"/>
    <lineage>
        <taxon>Eukaryota</taxon>
        <taxon>Viridiplantae</taxon>
        <taxon>Streptophyta</taxon>
        <taxon>Embryophyta</taxon>
        <taxon>Tracheophyta</taxon>
        <taxon>Spermatophyta</taxon>
        <taxon>Magnoliopsida</taxon>
        <taxon>eudicotyledons</taxon>
        <taxon>Gunneridae</taxon>
        <taxon>Pentapetalae</taxon>
        <taxon>asterids</taxon>
        <taxon>lamiids</taxon>
        <taxon>Lamiales</taxon>
        <taxon>Gesneriaceae</taxon>
        <taxon>Didymocarpoideae</taxon>
        <taxon>Trichosporeae</taxon>
        <taxon>Loxocarpinae</taxon>
        <taxon>Dorcoceras</taxon>
    </lineage>
</organism>
<feature type="compositionally biased region" description="Low complexity" evidence="1">
    <location>
        <begin position="159"/>
        <end position="172"/>
    </location>
</feature>
<feature type="region of interest" description="Disordered" evidence="1">
    <location>
        <begin position="121"/>
        <end position="205"/>
    </location>
</feature>
<protein>
    <submittedName>
        <fullName evidence="2">Uncharacterized protein</fullName>
    </submittedName>
</protein>
<gene>
    <name evidence="2" type="ORF">F511_42595</name>
</gene>
<accession>A0A2Z7DE10</accession>
<dbReference type="AlphaFoldDB" id="A0A2Z7DE10"/>
<feature type="compositionally biased region" description="Low complexity" evidence="1">
    <location>
        <begin position="121"/>
        <end position="142"/>
    </location>
</feature>
<dbReference type="OrthoDB" id="1936908at2759"/>
<feature type="compositionally biased region" description="Basic residues" evidence="1">
    <location>
        <begin position="145"/>
        <end position="158"/>
    </location>
</feature>
<sequence length="306" mass="34162">MPPRRRGRGRGQVQEESEGQIEEVQRSVPRRGRDRQIDLEVDEGARVLRPVSVISIIWSRERAKRTRFLEELYSLVLASSPNSYAEAVDSAINIEEGLRNRRSRGRPQVAQSSHPLVQRAQPFQSVQSSQPPQQKQQVSQQFGHQRFRPRGKQFKKKYGSSSSGSGSSSSGGTKVEYCGQHDDSSGHDTSNVGPFRHDGSVGRSQRAKGFISKGNQAQYLLPPKISSKLSTNSPFKSAASPAHGETQQSTIQLSLKLKMGKNHLPKAAKEQKNYWSTITKRYEHCNYFMLLKSGDSGIQTGINRKS</sequence>